<dbReference type="PANTHER" id="PTHR43265:SF1">
    <property type="entry name" value="ESTERASE ESTD"/>
    <property type="match status" value="1"/>
</dbReference>
<evidence type="ECO:0000313" key="4">
    <source>
        <dbReference type="Proteomes" id="UP000295334"/>
    </source>
</evidence>
<protein>
    <submittedName>
        <fullName evidence="3">Alpha/beta fold hydrolase</fullName>
    </submittedName>
</protein>
<dbReference type="Gene3D" id="3.40.50.1820">
    <property type="entry name" value="alpha/beta hydrolase"/>
    <property type="match status" value="1"/>
</dbReference>
<evidence type="ECO:0000313" key="3">
    <source>
        <dbReference type="EMBL" id="TCJ17835.1"/>
    </source>
</evidence>
<dbReference type="InterPro" id="IPR029058">
    <property type="entry name" value="AB_hydrolase_fold"/>
</dbReference>
<feature type="chain" id="PRO_5020604715" evidence="1">
    <location>
        <begin position="18"/>
        <end position="324"/>
    </location>
</feature>
<dbReference type="Proteomes" id="UP000295334">
    <property type="component" value="Unassembled WGS sequence"/>
</dbReference>
<keyword evidence="3" id="KW-0378">Hydrolase</keyword>
<evidence type="ECO:0000259" key="2">
    <source>
        <dbReference type="Pfam" id="PF12146"/>
    </source>
</evidence>
<comment type="caution">
    <text evidence="3">The sequence shown here is derived from an EMBL/GenBank/DDBJ whole genome shotgun (WGS) entry which is preliminary data.</text>
</comment>
<dbReference type="SUPFAM" id="SSF53474">
    <property type="entry name" value="alpha/beta-Hydrolases"/>
    <property type="match status" value="1"/>
</dbReference>
<dbReference type="Pfam" id="PF12146">
    <property type="entry name" value="Hydrolase_4"/>
    <property type="match status" value="1"/>
</dbReference>
<gene>
    <name evidence="3" type="ORF">EPD60_06530</name>
</gene>
<dbReference type="RefSeq" id="WP_131448039.1">
    <property type="nucleotide sequence ID" value="NZ_SJZI01000008.1"/>
</dbReference>
<dbReference type="InterPro" id="IPR053145">
    <property type="entry name" value="AB_hydrolase_Est10"/>
</dbReference>
<dbReference type="OrthoDB" id="9809549at2"/>
<sequence>MRLLPLLLLLLAAPAFGQRADTAAYPAADSSFYTEEAVVLHTATGDIHGTLTLPHRKEAVPVALIIAGSGPTDRDGNSPLLPGPGNSLRYLAHQLAKNRIASLRFDKRGIGESAGAMKREIDLRFDDYVADARAWLALLAADKRFTRRYVIGHSEGALIGALAADGTKGYVSIAGAGFPAQDILKKQLAAQLPDSLMRPATIIIDSLAAGHRVQRAPRQLIPIFRPSVQPYMISWFAHDPAQIVAKLKMPVLIIQGDNDIQVAEENGRALKAAAPKAKLLVVPGMNHALKFVAARDPQTNLEAYSNPALPVMPAVVAAIVKFIK</sequence>
<dbReference type="AlphaFoldDB" id="A0A4R1BK92"/>
<accession>A0A4R1BK92</accession>
<organism evidence="3 4">
    <name type="scientific">Flaviaesturariibacter flavus</name>
    <dbReference type="NCBI Taxonomy" id="2502780"/>
    <lineage>
        <taxon>Bacteria</taxon>
        <taxon>Pseudomonadati</taxon>
        <taxon>Bacteroidota</taxon>
        <taxon>Chitinophagia</taxon>
        <taxon>Chitinophagales</taxon>
        <taxon>Chitinophagaceae</taxon>
        <taxon>Flaviaestuariibacter</taxon>
    </lineage>
</organism>
<dbReference type="InterPro" id="IPR022742">
    <property type="entry name" value="Hydrolase_4"/>
</dbReference>
<dbReference type="EMBL" id="SJZI01000008">
    <property type="protein sequence ID" value="TCJ17835.1"/>
    <property type="molecule type" value="Genomic_DNA"/>
</dbReference>
<reference evidence="3 4" key="1">
    <citation type="submission" date="2019-03" db="EMBL/GenBank/DDBJ databases">
        <authorList>
            <person name="Kim M.K.M."/>
        </authorList>
    </citation>
    <scope>NUCLEOTIDE SEQUENCE [LARGE SCALE GENOMIC DNA]</scope>
    <source>
        <strain evidence="3 4">17J68-12</strain>
    </source>
</reference>
<evidence type="ECO:0000256" key="1">
    <source>
        <dbReference type="SAM" id="SignalP"/>
    </source>
</evidence>
<keyword evidence="4" id="KW-1185">Reference proteome</keyword>
<proteinExistence type="predicted"/>
<feature type="domain" description="Serine aminopeptidase S33" evidence="2">
    <location>
        <begin position="89"/>
        <end position="289"/>
    </location>
</feature>
<name>A0A4R1BK92_9BACT</name>
<feature type="signal peptide" evidence="1">
    <location>
        <begin position="1"/>
        <end position="17"/>
    </location>
</feature>
<keyword evidence="1" id="KW-0732">Signal</keyword>
<dbReference type="GO" id="GO:0052689">
    <property type="term" value="F:carboxylic ester hydrolase activity"/>
    <property type="evidence" value="ECO:0007669"/>
    <property type="project" value="TreeGrafter"/>
</dbReference>
<dbReference type="PANTHER" id="PTHR43265">
    <property type="entry name" value="ESTERASE ESTD"/>
    <property type="match status" value="1"/>
</dbReference>